<reference evidence="1" key="1">
    <citation type="submission" date="2021-01" db="EMBL/GenBank/DDBJ databases">
        <authorList>
            <person name="Corre E."/>
            <person name="Pelletier E."/>
            <person name="Niang G."/>
            <person name="Scheremetjew M."/>
            <person name="Finn R."/>
            <person name="Kale V."/>
            <person name="Holt S."/>
            <person name="Cochrane G."/>
            <person name="Meng A."/>
            <person name="Brown T."/>
            <person name="Cohen L."/>
        </authorList>
    </citation>
    <scope>NUCLEOTIDE SEQUENCE</scope>
    <source>
        <strain evidence="1">RCC1130</strain>
    </source>
</reference>
<proteinExistence type="predicted"/>
<gene>
    <name evidence="1" type="ORF">CLEP1334_LOCUS28492</name>
</gene>
<name>A0A7S0JJ15_9EUKA</name>
<dbReference type="InterPro" id="IPR032801">
    <property type="entry name" value="PXL2A/B/C"/>
</dbReference>
<sequence>MRRTASGTVIRTFVMSSALGACFGLVIPLHAARPAVSLDGVVLPRVGDGEPVDLGAVLAETTHGRTMLVLGTHAADFNACEYAQRLSAYWGELRDNGIDRCMMVLNGPPSACTKLRELLELPAELELLADPTGEAGRRFGVSRGWRPTDTRLSPQLKLFVVGIGLGPPWGTLPAVLSGYVGSPNGSRGWIEAALKQGQLAGRKPGPLPDILELAADGSIVRNKFDNFPLFGGWGRRPLELATLRLQNLVGIQATHWEALKPVDERCLTQLGGCTVVGPGGEPLFSWVDRGLCDVVDMDELLEALDALSTS</sequence>
<organism evidence="1">
    <name type="scientific">Calcidiscus leptoporus</name>
    <dbReference type="NCBI Taxonomy" id="127549"/>
    <lineage>
        <taxon>Eukaryota</taxon>
        <taxon>Haptista</taxon>
        <taxon>Haptophyta</taxon>
        <taxon>Prymnesiophyceae</taxon>
        <taxon>Coccolithales</taxon>
        <taxon>Calcidiscaceae</taxon>
        <taxon>Calcidiscus</taxon>
    </lineage>
</organism>
<dbReference type="Pfam" id="PF13911">
    <property type="entry name" value="AhpC-TSA_2"/>
    <property type="match status" value="1"/>
</dbReference>
<dbReference type="PROSITE" id="PS51257">
    <property type="entry name" value="PROKAR_LIPOPROTEIN"/>
    <property type="match status" value="1"/>
</dbReference>
<dbReference type="AlphaFoldDB" id="A0A7S0JJ15"/>
<evidence type="ECO:0000313" key="1">
    <source>
        <dbReference type="EMBL" id="CAD8553201.1"/>
    </source>
</evidence>
<protein>
    <submittedName>
        <fullName evidence="1">Uncharacterized protein</fullName>
    </submittedName>
</protein>
<dbReference type="EMBL" id="HBER01057100">
    <property type="protein sequence ID" value="CAD8553201.1"/>
    <property type="molecule type" value="Transcribed_RNA"/>
</dbReference>
<accession>A0A7S0JJ15</accession>